<keyword evidence="2" id="KW-1185">Reference proteome</keyword>
<organism evidence="1 2">
    <name type="scientific">Thelephora ganbajun</name>
    <name type="common">Ganba fungus</name>
    <dbReference type="NCBI Taxonomy" id="370292"/>
    <lineage>
        <taxon>Eukaryota</taxon>
        <taxon>Fungi</taxon>
        <taxon>Dikarya</taxon>
        <taxon>Basidiomycota</taxon>
        <taxon>Agaricomycotina</taxon>
        <taxon>Agaricomycetes</taxon>
        <taxon>Thelephorales</taxon>
        <taxon>Thelephoraceae</taxon>
        <taxon>Thelephora</taxon>
    </lineage>
</organism>
<sequence length="152" mass="17308">MIPRGISRSPTVSRPRYCGFVVNPHLSILLDNSIASQGTKVLEDHEVRPRFQYATEDAPQRQAFRSVVRFTGAHSVPQWVDIERDKLETLQYICRSLHCSYSELKAQIGSTLSPVRRKGAKYCFQSPSCIRLEFLFRGDAIVVYGDPSDWTT</sequence>
<reference evidence="1" key="1">
    <citation type="submission" date="2019-10" db="EMBL/GenBank/DDBJ databases">
        <authorList>
            <consortium name="DOE Joint Genome Institute"/>
            <person name="Kuo A."/>
            <person name="Miyauchi S."/>
            <person name="Kiss E."/>
            <person name="Drula E."/>
            <person name="Kohler A."/>
            <person name="Sanchez-Garcia M."/>
            <person name="Andreopoulos B."/>
            <person name="Barry K.W."/>
            <person name="Bonito G."/>
            <person name="Buee M."/>
            <person name="Carver A."/>
            <person name="Chen C."/>
            <person name="Cichocki N."/>
            <person name="Clum A."/>
            <person name="Culley D."/>
            <person name="Crous P.W."/>
            <person name="Fauchery L."/>
            <person name="Girlanda M."/>
            <person name="Hayes R."/>
            <person name="Keri Z."/>
            <person name="Labutti K."/>
            <person name="Lipzen A."/>
            <person name="Lombard V."/>
            <person name="Magnuson J."/>
            <person name="Maillard F."/>
            <person name="Morin E."/>
            <person name="Murat C."/>
            <person name="Nolan M."/>
            <person name="Ohm R."/>
            <person name="Pangilinan J."/>
            <person name="Pereira M."/>
            <person name="Perotto S."/>
            <person name="Peter M."/>
            <person name="Riley R."/>
            <person name="Sitrit Y."/>
            <person name="Stielow B."/>
            <person name="Szollosi G."/>
            <person name="Zifcakova L."/>
            <person name="Stursova M."/>
            <person name="Spatafora J.W."/>
            <person name="Tedersoo L."/>
            <person name="Vaario L.-M."/>
            <person name="Yamada A."/>
            <person name="Yan M."/>
            <person name="Wang P."/>
            <person name="Xu J."/>
            <person name="Bruns T."/>
            <person name="Baldrian P."/>
            <person name="Vilgalys R."/>
            <person name="Henrissat B."/>
            <person name="Grigoriev I.V."/>
            <person name="Hibbett D."/>
            <person name="Nagy L.G."/>
            <person name="Martin F.M."/>
        </authorList>
    </citation>
    <scope>NUCLEOTIDE SEQUENCE</scope>
    <source>
        <strain evidence="1">P2</strain>
    </source>
</reference>
<gene>
    <name evidence="1" type="ORF">BDM02DRAFT_1001660</name>
</gene>
<comment type="caution">
    <text evidence="1">The sequence shown here is derived from an EMBL/GenBank/DDBJ whole genome shotgun (WGS) entry which is preliminary data.</text>
</comment>
<accession>A0ACB6ZMD9</accession>
<dbReference type="EMBL" id="MU117979">
    <property type="protein sequence ID" value="KAF9650935.1"/>
    <property type="molecule type" value="Genomic_DNA"/>
</dbReference>
<dbReference type="Proteomes" id="UP000886501">
    <property type="component" value="Unassembled WGS sequence"/>
</dbReference>
<name>A0ACB6ZMD9_THEGA</name>
<evidence type="ECO:0000313" key="2">
    <source>
        <dbReference type="Proteomes" id="UP000886501"/>
    </source>
</evidence>
<evidence type="ECO:0000313" key="1">
    <source>
        <dbReference type="EMBL" id="KAF9650935.1"/>
    </source>
</evidence>
<proteinExistence type="predicted"/>
<reference evidence="1" key="2">
    <citation type="journal article" date="2020" name="Nat. Commun.">
        <title>Large-scale genome sequencing of mycorrhizal fungi provides insights into the early evolution of symbiotic traits.</title>
        <authorList>
            <person name="Miyauchi S."/>
            <person name="Kiss E."/>
            <person name="Kuo A."/>
            <person name="Drula E."/>
            <person name="Kohler A."/>
            <person name="Sanchez-Garcia M."/>
            <person name="Morin E."/>
            <person name="Andreopoulos B."/>
            <person name="Barry K.W."/>
            <person name="Bonito G."/>
            <person name="Buee M."/>
            <person name="Carver A."/>
            <person name="Chen C."/>
            <person name="Cichocki N."/>
            <person name="Clum A."/>
            <person name="Culley D."/>
            <person name="Crous P.W."/>
            <person name="Fauchery L."/>
            <person name="Girlanda M."/>
            <person name="Hayes R.D."/>
            <person name="Keri Z."/>
            <person name="LaButti K."/>
            <person name="Lipzen A."/>
            <person name="Lombard V."/>
            <person name="Magnuson J."/>
            <person name="Maillard F."/>
            <person name="Murat C."/>
            <person name="Nolan M."/>
            <person name="Ohm R.A."/>
            <person name="Pangilinan J."/>
            <person name="Pereira M.F."/>
            <person name="Perotto S."/>
            <person name="Peter M."/>
            <person name="Pfister S."/>
            <person name="Riley R."/>
            <person name="Sitrit Y."/>
            <person name="Stielow J.B."/>
            <person name="Szollosi G."/>
            <person name="Zifcakova L."/>
            <person name="Stursova M."/>
            <person name="Spatafora J.W."/>
            <person name="Tedersoo L."/>
            <person name="Vaario L.M."/>
            <person name="Yamada A."/>
            <person name="Yan M."/>
            <person name="Wang P."/>
            <person name="Xu J."/>
            <person name="Bruns T."/>
            <person name="Baldrian P."/>
            <person name="Vilgalys R."/>
            <person name="Dunand C."/>
            <person name="Henrissat B."/>
            <person name="Grigoriev I.V."/>
            <person name="Hibbett D."/>
            <person name="Nagy L.G."/>
            <person name="Martin F.M."/>
        </authorList>
    </citation>
    <scope>NUCLEOTIDE SEQUENCE</scope>
    <source>
        <strain evidence="1">P2</strain>
    </source>
</reference>
<protein>
    <submittedName>
        <fullName evidence="1">Uncharacterized protein</fullName>
    </submittedName>
</protein>